<gene>
    <name evidence="1" type="ORF">S01H1_15223</name>
</gene>
<name>X0RRX7_9ZZZZ</name>
<dbReference type="EMBL" id="BARS01007943">
    <property type="protein sequence ID" value="GAF71599.1"/>
    <property type="molecule type" value="Genomic_DNA"/>
</dbReference>
<accession>X0RRX7</accession>
<evidence type="ECO:0000313" key="1">
    <source>
        <dbReference type="EMBL" id="GAF71599.1"/>
    </source>
</evidence>
<dbReference type="AlphaFoldDB" id="X0RRX7"/>
<reference evidence="1" key="1">
    <citation type="journal article" date="2014" name="Front. Microbiol.">
        <title>High frequency of phylogenetically diverse reductive dehalogenase-homologous genes in deep subseafloor sedimentary metagenomes.</title>
        <authorList>
            <person name="Kawai M."/>
            <person name="Futagami T."/>
            <person name="Toyoda A."/>
            <person name="Takaki Y."/>
            <person name="Nishi S."/>
            <person name="Hori S."/>
            <person name="Arai W."/>
            <person name="Tsubouchi T."/>
            <person name="Morono Y."/>
            <person name="Uchiyama I."/>
            <person name="Ito T."/>
            <person name="Fujiyama A."/>
            <person name="Inagaki F."/>
            <person name="Takami H."/>
        </authorList>
    </citation>
    <scope>NUCLEOTIDE SEQUENCE</scope>
    <source>
        <strain evidence="1">Expedition CK06-06</strain>
    </source>
</reference>
<comment type="caution">
    <text evidence="1">The sequence shown here is derived from an EMBL/GenBank/DDBJ whole genome shotgun (WGS) entry which is preliminary data.</text>
</comment>
<proteinExistence type="predicted"/>
<protein>
    <submittedName>
        <fullName evidence="1">Uncharacterized protein</fullName>
    </submittedName>
</protein>
<organism evidence="1">
    <name type="scientific">marine sediment metagenome</name>
    <dbReference type="NCBI Taxonomy" id="412755"/>
    <lineage>
        <taxon>unclassified sequences</taxon>
        <taxon>metagenomes</taxon>
        <taxon>ecological metagenomes</taxon>
    </lineage>
</organism>
<sequence length="60" mass="6874">MDMTSVLEESKSIVWLGAMGVDDYLKVRSAVQMILEDRGECVMVDLVKLKRELEKRNDSI</sequence>